<name>A0A5A7QM19_STRAF</name>
<comment type="caution">
    <text evidence="2">The sequence shown here is derived from an EMBL/GenBank/DDBJ whole genome shotgun (WGS) entry which is preliminary data.</text>
</comment>
<protein>
    <submittedName>
        <fullName evidence="2">Chaperone protein dnaJ</fullName>
    </submittedName>
</protein>
<evidence type="ECO:0000313" key="2">
    <source>
        <dbReference type="EMBL" id="GER46234.1"/>
    </source>
</evidence>
<evidence type="ECO:0000313" key="3">
    <source>
        <dbReference type="Proteomes" id="UP000325081"/>
    </source>
</evidence>
<feature type="region of interest" description="Disordered" evidence="1">
    <location>
        <begin position="52"/>
        <end position="89"/>
    </location>
</feature>
<dbReference type="EMBL" id="BKCP01007493">
    <property type="protein sequence ID" value="GER46234.1"/>
    <property type="molecule type" value="Genomic_DNA"/>
</dbReference>
<dbReference type="PANTHER" id="PTHR43908">
    <property type="entry name" value="AT29763P-RELATED"/>
    <property type="match status" value="1"/>
</dbReference>
<dbReference type="GO" id="GO:0005789">
    <property type="term" value="C:endoplasmic reticulum membrane"/>
    <property type="evidence" value="ECO:0007669"/>
    <property type="project" value="TreeGrafter"/>
</dbReference>
<reference evidence="3" key="1">
    <citation type="journal article" date="2019" name="Curr. Biol.">
        <title>Genome Sequence of Striga asiatica Provides Insight into the Evolution of Plant Parasitism.</title>
        <authorList>
            <person name="Yoshida S."/>
            <person name="Kim S."/>
            <person name="Wafula E.K."/>
            <person name="Tanskanen J."/>
            <person name="Kim Y.M."/>
            <person name="Honaas L."/>
            <person name="Yang Z."/>
            <person name="Spallek T."/>
            <person name="Conn C.E."/>
            <person name="Ichihashi Y."/>
            <person name="Cheong K."/>
            <person name="Cui S."/>
            <person name="Der J.P."/>
            <person name="Gundlach H."/>
            <person name="Jiao Y."/>
            <person name="Hori C."/>
            <person name="Ishida J.K."/>
            <person name="Kasahara H."/>
            <person name="Kiba T."/>
            <person name="Kim M.S."/>
            <person name="Koo N."/>
            <person name="Laohavisit A."/>
            <person name="Lee Y.H."/>
            <person name="Lumba S."/>
            <person name="McCourt P."/>
            <person name="Mortimer J.C."/>
            <person name="Mutuku J.M."/>
            <person name="Nomura T."/>
            <person name="Sasaki-Sekimoto Y."/>
            <person name="Seto Y."/>
            <person name="Wang Y."/>
            <person name="Wakatake T."/>
            <person name="Sakakibara H."/>
            <person name="Demura T."/>
            <person name="Yamaguchi S."/>
            <person name="Yoneyama K."/>
            <person name="Manabe R.I."/>
            <person name="Nelson D.C."/>
            <person name="Schulman A.H."/>
            <person name="Timko M.P."/>
            <person name="dePamphilis C.W."/>
            <person name="Choi D."/>
            <person name="Shirasu K."/>
        </authorList>
    </citation>
    <scope>NUCLEOTIDE SEQUENCE [LARGE SCALE GENOMIC DNA]</scope>
    <source>
        <strain evidence="3">cv. UVA1</strain>
    </source>
</reference>
<keyword evidence="3" id="KW-1185">Reference proteome</keyword>
<dbReference type="AlphaFoldDB" id="A0A5A7QM19"/>
<gene>
    <name evidence="2" type="ORF">STAS_23265</name>
</gene>
<dbReference type="Proteomes" id="UP000325081">
    <property type="component" value="Unassembled WGS sequence"/>
</dbReference>
<feature type="compositionally biased region" description="Low complexity" evidence="1">
    <location>
        <begin position="55"/>
        <end position="64"/>
    </location>
</feature>
<accession>A0A5A7QM19</accession>
<sequence length="114" mass="12908">MDSNKDEAVICINIVKEAIAVDNKQKALKFLGITRRLNQNLPIDDLLSTCENLDPSSSSSNPSNGVKKNVPDEKDEEASVNRDRFLNGERSYTEEHVHMAWKRIAPWMKSGRHT</sequence>
<dbReference type="InterPro" id="IPR051100">
    <property type="entry name" value="DnaJ_subfamily_B/C"/>
</dbReference>
<dbReference type="GO" id="GO:0071218">
    <property type="term" value="P:cellular response to misfolded protein"/>
    <property type="evidence" value="ECO:0007669"/>
    <property type="project" value="TreeGrafter"/>
</dbReference>
<evidence type="ECO:0000256" key="1">
    <source>
        <dbReference type="SAM" id="MobiDB-lite"/>
    </source>
</evidence>
<proteinExistence type="predicted"/>
<dbReference type="PANTHER" id="PTHR43908:SF5">
    <property type="entry name" value="CHAPERONE PROTEIN DNAJ 49"/>
    <property type="match status" value="1"/>
</dbReference>
<dbReference type="GO" id="GO:0030544">
    <property type="term" value="F:Hsp70 protein binding"/>
    <property type="evidence" value="ECO:0007669"/>
    <property type="project" value="TreeGrafter"/>
</dbReference>
<dbReference type="OrthoDB" id="10250354at2759"/>
<feature type="compositionally biased region" description="Basic and acidic residues" evidence="1">
    <location>
        <begin position="69"/>
        <end position="89"/>
    </location>
</feature>
<organism evidence="2 3">
    <name type="scientific">Striga asiatica</name>
    <name type="common">Asiatic witchweed</name>
    <name type="synonym">Buchnera asiatica</name>
    <dbReference type="NCBI Taxonomy" id="4170"/>
    <lineage>
        <taxon>Eukaryota</taxon>
        <taxon>Viridiplantae</taxon>
        <taxon>Streptophyta</taxon>
        <taxon>Embryophyta</taxon>
        <taxon>Tracheophyta</taxon>
        <taxon>Spermatophyta</taxon>
        <taxon>Magnoliopsida</taxon>
        <taxon>eudicotyledons</taxon>
        <taxon>Gunneridae</taxon>
        <taxon>Pentapetalae</taxon>
        <taxon>asterids</taxon>
        <taxon>lamiids</taxon>
        <taxon>Lamiales</taxon>
        <taxon>Orobanchaceae</taxon>
        <taxon>Buchnereae</taxon>
        <taxon>Striga</taxon>
    </lineage>
</organism>